<keyword evidence="4 8" id="KW-0460">Magnesium</keyword>
<feature type="binding site" evidence="8">
    <location>
        <begin position="218"/>
        <end position="225"/>
    </location>
    <ligand>
        <name>GTP</name>
        <dbReference type="ChEBI" id="CHEBI:37565"/>
    </ligand>
</feature>
<dbReference type="PANTHER" id="PTHR47917">
    <property type="match status" value="1"/>
</dbReference>
<comment type="catalytic activity">
    <reaction evidence="8">
        <text>oxidized coenzyme F420-0 + GTP + L-glutamate = oxidized coenzyme F420-1 + GDP + phosphate + H(+)</text>
        <dbReference type="Rhea" id="RHEA:30555"/>
        <dbReference type="ChEBI" id="CHEBI:15378"/>
        <dbReference type="ChEBI" id="CHEBI:29985"/>
        <dbReference type="ChEBI" id="CHEBI:37565"/>
        <dbReference type="ChEBI" id="CHEBI:43474"/>
        <dbReference type="ChEBI" id="CHEBI:58189"/>
        <dbReference type="ChEBI" id="CHEBI:59907"/>
        <dbReference type="ChEBI" id="CHEBI:59920"/>
        <dbReference type="EC" id="6.3.2.31"/>
    </reaction>
</comment>
<feature type="binding site" evidence="8">
    <location>
        <position position="162"/>
    </location>
    <ligand>
        <name>a divalent metal cation</name>
        <dbReference type="ChEBI" id="CHEBI:60240"/>
        <label>1</label>
    </ligand>
</feature>
<evidence type="ECO:0000259" key="9">
    <source>
        <dbReference type="Pfam" id="PF01996"/>
    </source>
</evidence>
<evidence type="ECO:0000256" key="8">
    <source>
        <dbReference type="HAMAP-Rule" id="MF_01258"/>
    </source>
</evidence>
<evidence type="ECO:0000256" key="7">
    <source>
        <dbReference type="ARBA" id="ARBA00023211"/>
    </source>
</evidence>
<dbReference type="PANTHER" id="PTHR47917:SF1">
    <property type="entry name" value="COENZYME F420:L-GLUTAMATE LIGASE"/>
    <property type="match status" value="1"/>
</dbReference>
<comment type="catalytic activity">
    <reaction evidence="8">
        <text>oxidized coenzyme F420-1 + GTP + L-glutamate = oxidized coenzyme F420-2 + GDP + phosphate + H(+)</text>
        <dbReference type="Rhea" id="RHEA:30523"/>
        <dbReference type="ChEBI" id="CHEBI:15378"/>
        <dbReference type="ChEBI" id="CHEBI:29985"/>
        <dbReference type="ChEBI" id="CHEBI:37565"/>
        <dbReference type="ChEBI" id="CHEBI:43474"/>
        <dbReference type="ChEBI" id="CHEBI:57922"/>
        <dbReference type="ChEBI" id="CHEBI:58189"/>
        <dbReference type="ChEBI" id="CHEBI:59920"/>
        <dbReference type="EC" id="6.3.2.34"/>
    </reaction>
</comment>
<evidence type="ECO:0000256" key="6">
    <source>
        <dbReference type="ARBA" id="ARBA00023134"/>
    </source>
</evidence>
<feature type="binding site" evidence="8">
    <location>
        <position position="121"/>
    </location>
    <ligand>
        <name>a divalent metal cation</name>
        <dbReference type="ChEBI" id="CHEBI:60240"/>
        <label>1</label>
    </ligand>
</feature>
<name>F7XQA6_METZD</name>
<feature type="binding site" evidence="8">
    <location>
        <begin position="52"/>
        <end position="53"/>
    </location>
    <ligand>
        <name>GTP</name>
        <dbReference type="ChEBI" id="CHEBI:37565"/>
    </ligand>
</feature>
<keyword evidence="11" id="KW-1185">Reference proteome</keyword>
<evidence type="ECO:0000256" key="2">
    <source>
        <dbReference type="ARBA" id="ARBA00022723"/>
    </source>
</evidence>
<dbReference type="OrthoDB" id="11383at2157"/>
<dbReference type="NCBIfam" id="NF009809">
    <property type="entry name" value="PRK13293.1"/>
    <property type="match status" value="1"/>
</dbReference>
<comment type="cofactor">
    <cofactor evidence="8">
        <name>Mg(2+)</name>
        <dbReference type="ChEBI" id="CHEBI:18420"/>
    </cofactor>
    <cofactor evidence="8">
        <name>Mn(2+)</name>
        <dbReference type="ChEBI" id="CHEBI:29035"/>
    </cofactor>
    <text evidence="8">Binds 2 divalent metal cations per subunit. The ions could be magnesium and/or manganese.</text>
</comment>
<keyword evidence="2 8" id="KW-0479">Metal-binding</keyword>
<evidence type="ECO:0000256" key="5">
    <source>
        <dbReference type="ARBA" id="ARBA00022958"/>
    </source>
</evidence>
<dbReference type="EMBL" id="CP002101">
    <property type="protein sequence ID" value="AEH61568.1"/>
    <property type="molecule type" value="Genomic_DNA"/>
</dbReference>
<dbReference type="UniPathway" id="UPA00071"/>
<dbReference type="AlphaFoldDB" id="F7XQA6"/>
<dbReference type="EC" id="6.3.2.34" evidence="8"/>
<evidence type="ECO:0000256" key="4">
    <source>
        <dbReference type="ARBA" id="ARBA00022842"/>
    </source>
</evidence>
<comment type="pathway">
    <text evidence="8">Cofactor biosynthesis; coenzyme F420 biosynthesis.</text>
</comment>
<dbReference type="Pfam" id="PF01996">
    <property type="entry name" value="F420_ligase"/>
    <property type="match status" value="1"/>
</dbReference>
<keyword evidence="6 8" id="KW-0342">GTP-binding</keyword>
<dbReference type="SUPFAM" id="SSF144010">
    <property type="entry name" value="CofE-like"/>
    <property type="match status" value="1"/>
</dbReference>
<proteinExistence type="inferred from homology"/>
<accession>F7XQA6</accession>
<comment type="similarity">
    <text evidence="8">Belongs to the CofE family.</text>
</comment>
<reference evidence="10 11" key="1">
    <citation type="submission" date="2010-07" db="EMBL/GenBank/DDBJ databases">
        <title>The complete genome of Methanosalsum zhilinae DSM 4017.</title>
        <authorList>
            <consortium name="US DOE Joint Genome Institute (JGI-PGF)"/>
            <person name="Lucas S."/>
            <person name="Copeland A."/>
            <person name="Lapidus A."/>
            <person name="Glavina del Rio T."/>
            <person name="Dalin E."/>
            <person name="Tice H."/>
            <person name="Bruce D."/>
            <person name="Goodwin L."/>
            <person name="Pitluck S."/>
            <person name="Kyrpides N."/>
            <person name="Mavromatis K."/>
            <person name="Ovchinnikova G."/>
            <person name="Daligault H."/>
            <person name="Detter J.C."/>
            <person name="Han C."/>
            <person name="Tapia R."/>
            <person name="Larimer F."/>
            <person name="Land M."/>
            <person name="Hauser L."/>
            <person name="Markowitz V."/>
            <person name="Cheng J.-F."/>
            <person name="Hugenholtz P."/>
            <person name="Woyke T."/>
            <person name="Wu D."/>
            <person name="Spring S."/>
            <person name="Schueler E."/>
            <person name="Brambilla E."/>
            <person name="Klenk H.-P."/>
            <person name="Eisen J.A."/>
        </authorList>
    </citation>
    <scope>NUCLEOTIDE SEQUENCE [LARGE SCALE GENOMIC DNA]</scope>
    <source>
        <strain evidence="11">DSM 4017 / NBRC 107636 / OCM 62 / WeN5</strain>
    </source>
</reference>
<dbReference type="InterPro" id="IPR002847">
    <property type="entry name" value="F420-0_gamma-glut_ligase-dom"/>
</dbReference>
<dbReference type="NCBIfam" id="TIGR01916">
    <property type="entry name" value="F420_cofE"/>
    <property type="match status" value="1"/>
</dbReference>
<evidence type="ECO:0000256" key="3">
    <source>
        <dbReference type="ARBA" id="ARBA00022741"/>
    </source>
</evidence>
<dbReference type="GO" id="GO:0052618">
    <property type="term" value="F:coenzyme F420-0:L-glutamate ligase activity"/>
    <property type="evidence" value="ECO:0007669"/>
    <property type="project" value="UniProtKB-UniRule"/>
</dbReference>
<dbReference type="GO" id="GO:0052619">
    <property type="term" value="F:coenzyme F420-1:gamma-L-glutamate ligase activity"/>
    <property type="evidence" value="ECO:0007669"/>
    <property type="project" value="UniProtKB-UniRule"/>
</dbReference>
<dbReference type="STRING" id="679901.Mzhil_1733"/>
<dbReference type="Gene3D" id="3.30.1330.100">
    <property type="entry name" value="CofE-like"/>
    <property type="match status" value="1"/>
</dbReference>
<dbReference type="HAMAP" id="MF_01258">
    <property type="entry name" value="F420_ligase_CofE"/>
    <property type="match status" value="1"/>
</dbReference>
<evidence type="ECO:0000313" key="11">
    <source>
        <dbReference type="Proteomes" id="UP000006622"/>
    </source>
</evidence>
<sequence>MAQVAVSKRGITLRIELFTVNDIPMIREGDDLAAIICNNTSLEDGDIVVIASTIVAKAEGRIFSLENIVPGRRAIDIGHRCGRDPAFVQAVLDRSVECLVEAPFILVQLESGQICVNAGIDDSNVEEGLFLDLPEDPDASARRIAADIKKMTGMRVSLVITDTNGRAFRIGQTGIAIGIANIEPVRDWIGESDLFGNRLQITQEAVADEVASAANLLMGEGSGGTPVVIMRGLNIHNTTGSIQQIYRIEEEDIIKKGLKCLQKDS</sequence>
<dbReference type="EC" id="6.3.2.31" evidence="8"/>
<dbReference type="KEGG" id="mzh:Mzhil_1733"/>
<dbReference type="InterPro" id="IPR008225">
    <property type="entry name" value="F420-0_g-glutamyl_ligase"/>
</dbReference>
<dbReference type="GO" id="GO:0052645">
    <property type="term" value="P:F420-0 metabolic process"/>
    <property type="evidence" value="ECO:0007669"/>
    <property type="project" value="UniProtKB-UniRule"/>
</dbReference>
<keyword evidence="3 8" id="KW-0547">Nucleotide-binding</keyword>
<feature type="binding site" evidence="8">
    <location>
        <begin position="23"/>
        <end position="26"/>
    </location>
    <ligand>
        <name>GTP</name>
        <dbReference type="ChEBI" id="CHEBI:37565"/>
    </ligand>
</feature>
<gene>
    <name evidence="8" type="primary">cofE</name>
    <name evidence="10" type="ordered locus">Mzhil_1733</name>
</gene>
<feature type="binding site" evidence="8">
    <location>
        <position position="57"/>
    </location>
    <ligand>
        <name>GTP</name>
        <dbReference type="ChEBI" id="CHEBI:37565"/>
    </ligand>
</feature>
<feature type="binding site" evidence="8">
    <location>
        <position position="220"/>
    </location>
    <ligand>
        <name>a divalent metal cation</name>
        <dbReference type="ChEBI" id="CHEBI:60240"/>
        <label>2</label>
    </ligand>
</feature>
<dbReference type="GO" id="GO:0005525">
    <property type="term" value="F:GTP binding"/>
    <property type="evidence" value="ECO:0007669"/>
    <property type="project" value="UniProtKB-KW"/>
</dbReference>
<feature type="binding site" evidence="8">
    <location>
        <position position="124"/>
    </location>
    <ligand>
        <name>GTP</name>
        <dbReference type="ChEBI" id="CHEBI:37565"/>
    </ligand>
</feature>
<comment type="function">
    <text evidence="8">Catalyzes the GTP-dependent successive addition of two or more gamma-linked L-glutamates to the L-lactyl phosphodiester of 7,8-didemethyl-8-hydroxy-5-deazariboflavin (F420-0) to form coenzyme F420-0-glutamyl-glutamate (F420-2) or polyglutamated F420 derivatives.</text>
</comment>
<protein>
    <recommendedName>
        <fullName evidence="8">Coenzyme F420:L-glutamate ligase</fullName>
        <ecNumber evidence="8">6.3.2.31</ecNumber>
        <ecNumber evidence="8">6.3.2.34</ecNumber>
    </recommendedName>
    <alternativeName>
        <fullName evidence="8">Coenzyme F420-0:L-glutamate ligase</fullName>
    </alternativeName>
    <alternativeName>
        <fullName evidence="8">Coenzyme F420-1:gamma-L-glutamate ligase</fullName>
    </alternativeName>
</protein>
<dbReference type="Gene3D" id="3.90.1660.10">
    <property type="entry name" value="CofE-like domain"/>
    <property type="match status" value="1"/>
</dbReference>
<dbReference type="Proteomes" id="UP000006622">
    <property type="component" value="Chromosome"/>
</dbReference>
<keyword evidence="5 8" id="KW-0630">Potassium</keyword>
<dbReference type="InterPro" id="IPR023659">
    <property type="entry name" value="F420_ligase_CofE_arc"/>
</dbReference>
<organism evidence="10 11">
    <name type="scientific">Methanosalsum zhilinae (strain DSM 4017 / NBRC 107636 / OCM 62 / WeN5)</name>
    <name type="common">Methanohalophilus zhilinae</name>
    <dbReference type="NCBI Taxonomy" id="679901"/>
    <lineage>
        <taxon>Archaea</taxon>
        <taxon>Methanobacteriati</taxon>
        <taxon>Methanobacteriota</taxon>
        <taxon>Stenosarchaea group</taxon>
        <taxon>Methanomicrobia</taxon>
        <taxon>Methanosarcinales</taxon>
        <taxon>Methanosarcinaceae</taxon>
        <taxon>Methanosalsum</taxon>
    </lineage>
</organism>
<dbReference type="GO" id="GO:0046872">
    <property type="term" value="F:metal ion binding"/>
    <property type="evidence" value="ECO:0007669"/>
    <property type="project" value="UniProtKB-KW"/>
</dbReference>
<keyword evidence="1 8" id="KW-0436">Ligase</keyword>
<feature type="domain" description="Coenzyme F420:L-glutamate ligase-like" evidence="9">
    <location>
        <begin position="23"/>
        <end position="232"/>
    </location>
</feature>
<comment type="cofactor">
    <cofactor evidence="8">
        <name>K(+)</name>
        <dbReference type="ChEBI" id="CHEBI:29103"/>
    </cofactor>
    <text evidence="8">Monovalent cation. The ion could be potassium.</text>
</comment>
<evidence type="ECO:0000313" key="10">
    <source>
        <dbReference type="EMBL" id="AEH61568.1"/>
    </source>
</evidence>
<dbReference type="HOGENOM" id="CLU_051152_1_1_2"/>
<comment type="subunit">
    <text evidence="8">Homodimer.</text>
</comment>
<evidence type="ECO:0000256" key="1">
    <source>
        <dbReference type="ARBA" id="ARBA00022598"/>
    </source>
</evidence>
<keyword evidence="7 8" id="KW-0464">Manganese</keyword>
<feature type="binding site" evidence="8">
    <location>
        <position position="163"/>
    </location>
    <ligand>
        <name>a divalent metal cation</name>
        <dbReference type="ChEBI" id="CHEBI:60240"/>
        <label>2</label>
    </ligand>
</feature>